<gene>
    <name evidence="9" type="ORF">JRJ22_10195</name>
</gene>
<reference evidence="9 10" key="1">
    <citation type="submission" date="2021-02" db="EMBL/GenBank/DDBJ databases">
        <title>Paenibacillus tianjinensis sp. nov.</title>
        <authorList>
            <person name="Liu H."/>
        </authorList>
    </citation>
    <scope>NUCLEOTIDE SEQUENCE [LARGE SCALE GENOMIC DNA]</scope>
    <source>
        <strain evidence="9 10">TB2019</strain>
    </source>
</reference>
<evidence type="ECO:0000313" key="9">
    <source>
        <dbReference type="EMBL" id="QSF46894.1"/>
    </source>
</evidence>
<feature type="domain" description="Nitroreductase" evidence="8">
    <location>
        <begin position="23"/>
        <end position="210"/>
    </location>
</feature>
<dbReference type="Proteomes" id="UP000663452">
    <property type="component" value="Chromosome"/>
</dbReference>
<organism evidence="9 10">
    <name type="scientific">Paenibacillus tianjinensis</name>
    <dbReference type="NCBI Taxonomy" id="2810347"/>
    <lineage>
        <taxon>Bacteria</taxon>
        <taxon>Bacillati</taxon>
        <taxon>Bacillota</taxon>
        <taxon>Bacilli</taxon>
        <taxon>Bacillales</taxon>
        <taxon>Paenibacillaceae</taxon>
        <taxon>Paenibacillus</taxon>
    </lineage>
</organism>
<sequence length="230" mass="26248">METLKTKETNAEVKKEILSAFEFRHATKEFDSSRKISDEDFQFILETGRLSPSSFGFEPWRFVVVQNPELREKLRLHAWGAQKQLPTASHFVLILSRQPKDLAADSSFIGGMMRDVQQLPPAVAEGKQKVYDTFLNDDFGLRDNERAQFEWGARQTYLALGNMMTSAALIGIDSCPIEGFDKEKIEQTLEAEGILDREHFGIACMVAFGYRIHEPRGKTRQTADQVIQWV</sequence>
<evidence type="ECO:0000256" key="7">
    <source>
        <dbReference type="ARBA" id="ARBA00023027"/>
    </source>
</evidence>
<dbReference type="Gene3D" id="3.40.109.10">
    <property type="entry name" value="NADH Oxidase"/>
    <property type="match status" value="1"/>
</dbReference>
<keyword evidence="4" id="KW-0288">FMN</keyword>
<keyword evidence="10" id="KW-1185">Reference proteome</keyword>
<proteinExistence type="inferred from homology"/>
<evidence type="ECO:0000256" key="3">
    <source>
        <dbReference type="ARBA" id="ARBA00022630"/>
    </source>
</evidence>
<evidence type="ECO:0000256" key="5">
    <source>
        <dbReference type="ARBA" id="ARBA00022857"/>
    </source>
</evidence>
<evidence type="ECO:0000313" key="10">
    <source>
        <dbReference type="Proteomes" id="UP000663452"/>
    </source>
</evidence>
<name>A0ABX7LIT9_9BACL</name>
<dbReference type="InterPro" id="IPR000415">
    <property type="entry name" value="Nitroreductase-like"/>
</dbReference>
<dbReference type="InterPro" id="IPR029479">
    <property type="entry name" value="Nitroreductase"/>
</dbReference>
<keyword evidence="5" id="KW-0521">NADP</keyword>
<keyword evidence="3" id="KW-0285">Flavoprotein</keyword>
<evidence type="ECO:0000256" key="6">
    <source>
        <dbReference type="ARBA" id="ARBA00023002"/>
    </source>
</evidence>
<comment type="cofactor">
    <cofactor evidence="1">
        <name>FMN</name>
        <dbReference type="ChEBI" id="CHEBI:58210"/>
    </cofactor>
</comment>
<dbReference type="SUPFAM" id="SSF55469">
    <property type="entry name" value="FMN-dependent nitroreductase-like"/>
    <property type="match status" value="1"/>
</dbReference>
<evidence type="ECO:0000259" key="8">
    <source>
        <dbReference type="Pfam" id="PF00881"/>
    </source>
</evidence>
<dbReference type="EMBL" id="CP070969">
    <property type="protein sequence ID" value="QSF46894.1"/>
    <property type="molecule type" value="Genomic_DNA"/>
</dbReference>
<evidence type="ECO:0000256" key="2">
    <source>
        <dbReference type="ARBA" id="ARBA00007118"/>
    </source>
</evidence>
<keyword evidence="6" id="KW-0560">Oxidoreductase</keyword>
<keyword evidence="7" id="KW-0520">NAD</keyword>
<dbReference type="PANTHER" id="PTHR23026:SF125">
    <property type="entry name" value="OXYGEN-INSENSITIVE NAD(P)H NITROREDUCTASE"/>
    <property type="match status" value="1"/>
</dbReference>
<dbReference type="Pfam" id="PF00881">
    <property type="entry name" value="Nitroreductase"/>
    <property type="match status" value="1"/>
</dbReference>
<protein>
    <submittedName>
        <fullName evidence="9">NAD(P)H-dependent oxidoreductase</fullName>
    </submittedName>
</protein>
<evidence type="ECO:0000256" key="1">
    <source>
        <dbReference type="ARBA" id="ARBA00001917"/>
    </source>
</evidence>
<dbReference type="InterPro" id="IPR050627">
    <property type="entry name" value="Nitroreductase/BluB"/>
</dbReference>
<dbReference type="InterPro" id="IPR033878">
    <property type="entry name" value="NfsB-like"/>
</dbReference>
<dbReference type="CDD" id="cd02149">
    <property type="entry name" value="NfsB-like"/>
    <property type="match status" value="1"/>
</dbReference>
<evidence type="ECO:0000256" key="4">
    <source>
        <dbReference type="ARBA" id="ARBA00022643"/>
    </source>
</evidence>
<accession>A0ABX7LIT9</accession>
<dbReference type="PANTHER" id="PTHR23026">
    <property type="entry name" value="NADPH NITROREDUCTASE"/>
    <property type="match status" value="1"/>
</dbReference>
<comment type="similarity">
    <text evidence="2">Belongs to the nitroreductase family.</text>
</comment>
<dbReference type="RefSeq" id="WP_206104345.1">
    <property type="nucleotide sequence ID" value="NZ_CP070969.1"/>
</dbReference>